<evidence type="ECO:0000313" key="1">
    <source>
        <dbReference type="EMBL" id="MBK3331904.1"/>
    </source>
</evidence>
<organism evidence="1 2">
    <name type="scientific">Persephonella atlantica</name>
    <dbReference type="NCBI Taxonomy" id="2699429"/>
    <lineage>
        <taxon>Bacteria</taxon>
        <taxon>Pseudomonadati</taxon>
        <taxon>Aquificota</taxon>
        <taxon>Aquificia</taxon>
        <taxon>Aquificales</taxon>
        <taxon>Hydrogenothermaceae</taxon>
        <taxon>Persephonella</taxon>
    </lineage>
</organism>
<evidence type="ECO:0008006" key="3">
    <source>
        <dbReference type="Google" id="ProtNLM"/>
    </source>
</evidence>
<dbReference type="Proteomes" id="UP000772812">
    <property type="component" value="Unassembled WGS sequence"/>
</dbReference>
<comment type="caution">
    <text evidence="1">The sequence shown here is derived from an EMBL/GenBank/DDBJ whole genome shotgun (WGS) entry which is preliminary data.</text>
</comment>
<evidence type="ECO:0000313" key="2">
    <source>
        <dbReference type="Proteomes" id="UP000772812"/>
    </source>
</evidence>
<reference evidence="1 2" key="1">
    <citation type="journal article" date="2021" name="Syst. Appl. Microbiol.">
        <title>Persephonella atlantica sp. nov.: How to adapt to physico-chemical gradients in high temperature hydrothermal habitats.</title>
        <authorList>
            <person name="Francois D.X."/>
            <person name="Godfroy A."/>
            <person name="Mathien C."/>
            <person name="Aube J."/>
            <person name="Cathalot C."/>
            <person name="Lesongeur F."/>
            <person name="L'Haridon S."/>
            <person name="Philippon X."/>
            <person name="Roussel E.G."/>
        </authorList>
    </citation>
    <scope>NUCLEOTIDE SEQUENCE [LARGE SCALE GENOMIC DNA]</scope>
    <source>
        <strain evidence="1 2">MO1340</strain>
    </source>
</reference>
<dbReference type="RefSeq" id="WP_200673304.1">
    <property type="nucleotide sequence ID" value="NZ_JAACYA010000001.1"/>
</dbReference>
<proteinExistence type="predicted"/>
<accession>A0ABS1GG50</accession>
<name>A0ABS1GG50_9AQUI</name>
<sequence>MSAVLVVIFSFFALIFPSFSAEFRYGYGTFSVKSKIFGFSDKLEDKVSVFSISEFHKNVLNTGLFYGYNLSYILSQKEKKILDLYNSSVEPFPTDYKPVMDYKLEGFDGQLETGYDFVKKDNYFLGIAGFLGISLPYIKNYNTKDNSQTTLKYLPDSRTKIKTYRVGVSVKGAYKLFQRIYLKSGLSYGWQTGKVKNSLIGINSSVNGEYGNVYAGIDIYLLKEKVDLGIFPISPQLYFSFGYVYEVWKLKDVNVNNNAISVNKDNLKIENRYLFSGIGYSF</sequence>
<gene>
    <name evidence="1" type="ORF">GWK41_02330</name>
</gene>
<dbReference type="EMBL" id="JAACYA010000001">
    <property type="protein sequence ID" value="MBK3331904.1"/>
    <property type="molecule type" value="Genomic_DNA"/>
</dbReference>
<keyword evidence="2" id="KW-1185">Reference proteome</keyword>
<protein>
    <recommendedName>
        <fullName evidence="3">Outer membrane protein beta-barrel domain-containing protein</fullName>
    </recommendedName>
</protein>